<proteinExistence type="predicted"/>
<name>A0A5C2S3H3_9APHY</name>
<evidence type="ECO:0000313" key="2">
    <source>
        <dbReference type="Proteomes" id="UP000313359"/>
    </source>
</evidence>
<dbReference type="Proteomes" id="UP000313359">
    <property type="component" value="Unassembled WGS sequence"/>
</dbReference>
<evidence type="ECO:0000313" key="1">
    <source>
        <dbReference type="EMBL" id="RPD57384.1"/>
    </source>
</evidence>
<dbReference type="OrthoDB" id="2766448at2759"/>
<dbReference type="AlphaFoldDB" id="A0A5C2S3H3"/>
<gene>
    <name evidence="1" type="ORF">L227DRAFT_577992</name>
</gene>
<protein>
    <submittedName>
        <fullName evidence="1">Uncharacterized protein</fullName>
    </submittedName>
</protein>
<keyword evidence="2" id="KW-1185">Reference proteome</keyword>
<sequence length="218" mass="23963">MDQGFLESWATELYQRILYDAVRHVGAVAQQPISIEIPQLKATLVMRLPGGAIETAEVVIPAWVVTLIVTNLEEIPVRASSGANAVAHAPPSPTPYSPEPVSANLSDISQFAVDIPHGPHMPPDKTLQQGSHTVNRSILPRSAMNFVPFEVSQNLDQTYASQPLWMSFMLRISSSPPRPTLAISQCTECAVLGIECWRTDPLWNCERCITYNLRCSDG</sequence>
<reference evidence="1" key="1">
    <citation type="journal article" date="2018" name="Genome Biol. Evol.">
        <title>Genomics and development of Lentinus tigrinus, a white-rot wood-decaying mushroom with dimorphic fruiting bodies.</title>
        <authorList>
            <person name="Wu B."/>
            <person name="Xu Z."/>
            <person name="Knudson A."/>
            <person name="Carlson A."/>
            <person name="Chen N."/>
            <person name="Kovaka S."/>
            <person name="LaButti K."/>
            <person name="Lipzen A."/>
            <person name="Pennachio C."/>
            <person name="Riley R."/>
            <person name="Schakwitz W."/>
            <person name="Umezawa K."/>
            <person name="Ohm R.A."/>
            <person name="Grigoriev I.V."/>
            <person name="Nagy L.G."/>
            <person name="Gibbons J."/>
            <person name="Hibbett D."/>
        </authorList>
    </citation>
    <scope>NUCLEOTIDE SEQUENCE [LARGE SCALE GENOMIC DNA]</scope>
    <source>
        <strain evidence="1">ALCF2SS1-6</strain>
    </source>
</reference>
<accession>A0A5C2S3H3</accession>
<dbReference type="EMBL" id="ML122281">
    <property type="protein sequence ID" value="RPD57384.1"/>
    <property type="molecule type" value="Genomic_DNA"/>
</dbReference>
<organism evidence="1 2">
    <name type="scientific">Lentinus tigrinus ALCF2SS1-6</name>
    <dbReference type="NCBI Taxonomy" id="1328759"/>
    <lineage>
        <taxon>Eukaryota</taxon>
        <taxon>Fungi</taxon>
        <taxon>Dikarya</taxon>
        <taxon>Basidiomycota</taxon>
        <taxon>Agaricomycotina</taxon>
        <taxon>Agaricomycetes</taxon>
        <taxon>Polyporales</taxon>
        <taxon>Polyporaceae</taxon>
        <taxon>Lentinus</taxon>
    </lineage>
</organism>